<dbReference type="EC" id="3.1.21.-" evidence="3"/>
<dbReference type="GO" id="GO:0009307">
    <property type="term" value="P:DNA restriction-modification system"/>
    <property type="evidence" value="ECO:0007669"/>
    <property type="project" value="InterPro"/>
</dbReference>
<keyword evidence="3" id="KW-0540">Nuclease</keyword>
<feature type="domain" description="Restriction endonuclease type IV Mrr" evidence="2">
    <location>
        <begin position="81"/>
        <end position="187"/>
    </location>
</feature>
<feature type="transmembrane region" description="Helical" evidence="1">
    <location>
        <begin position="38"/>
        <end position="58"/>
    </location>
</feature>
<keyword evidence="1" id="KW-1133">Transmembrane helix</keyword>
<proteinExistence type="predicted"/>
<dbReference type="AlphaFoldDB" id="A0AAU6Q517"/>
<evidence type="ECO:0000313" key="3">
    <source>
        <dbReference type="EMBL" id="WYF45292.1"/>
    </source>
</evidence>
<keyword evidence="1" id="KW-0812">Transmembrane</keyword>
<evidence type="ECO:0000256" key="1">
    <source>
        <dbReference type="SAM" id="Phobius"/>
    </source>
</evidence>
<evidence type="ECO:0000259" key="2">
    <source>
        <dbReference type="Pfam" id="PF04471"/>
    </source>
</evidence>
<gene>
    <name evidence="3" type="ORF">WDJ50_03975</name>
</gene>
<dbReference type="EMBL" id="CP149782">
    <property type="protein sequence ID" value="WYF45292.1"/>
    <property type="molecule type" value="Genomic_DNA"/>
</dbReference>
<accession>A0AAU6Q517</accession>
<dbReference type="SUPFAM" id="SSF52980">
    <property type="entry name" value="Restriction endonuclease-like"/>
    <property type="match status" value="1"/>
</dbReference>
<keyword evidence="3" id="KW-0378">Hydrolase</keyword>
<dbReference type="GO" id="GO:0015666">
    <property type="term" value="F:restriction endodeoxyribonuclease activity"/>
    <property type="evidence" value="ECO:0007669"/>
    <property type="project" value="TreeGrafter"/>
</dbReference>
<reference evidence="3" key="1">
    <citation type="submission" date="2024-03" db="EMBL/GenBank/DDBJ databases">
        <title>Deinococcus weizhi sp. nov., isolated from human skin.</title>
        <authorList>
            <person name="Wei Z."/>
            <person name="Tian F."/>
            <person name="Yang C."/>
            <person name="Xin L.T."/>
            <person name="Wen Z.J."/>
            <person name="Lan K.C."/>
            <person name="Yu L."/>
            <person name="Zhe W."/>
            <person name="Dan F.D."/>
            <person name="Jun W."/>
            <person name="Rui Z."/>
            <person name="Yong X.J."/>
            <person name="Ting Y."/>
            <person name="Wei X."/>
            <person name="Xu Z.G."/>
            <person name="Xin Z."/>
            <person name="Dong F.G."/>
            <person name="Ni X.M."/>
            <person name="Zheng M.G."/>
            <person name="Chun Y."/>
            <person name="Qian W.X."/>
        </authorList>
    </citation>
    <scope>NUCLEOTIDE SEQUENCE</scope>
    <source>
        <strain evidence="3">VB142</strain>
    </source>
</reference>
<dbReference type="Pfam" id="PF04471">
    <property type="entry name" value="Mrr_cat"/>
    <property type="match status" value="1"/>
</dbReference>
<dbReference type="PANTHER" id="PTHR30015:SF6">
    <property type="entry name" value="SLL1429 PROTEIN"/>
    <property type="match status" value="1"/>
</dbReference>
<keyword evidence="3" id="KW-0255">Endonuclease</keyword>
<name>A0AAU6Q517_9DEIO</name>
<dbReference type="GO" id="GO:0003677">
    <property type="term" value="F:DNA binding"/>
    <property type="evidence" value="ECO:0007669"/>
    <property type="project" value="InterPro"/>
</dbReference>
<keyword evidence="1" id="KW-0472">Membrane</keyword>
<dbReference type="Gene3D" id="3.40.1350.10">
    <property type="match status" value="1"/>
</dbReference>
<dbReference type="PANTHER" id="PTHR30015">
    <property type="entry name" value="MRR RESTRICTION SYSTEM PROTEIN"/>
    <property type="match status" value="1"/>
</dbReference>
<sequence>MSRPPSPPPHPAGAALLLMLTLGGLVAAAAVPSLRMLAAPLGGVLLLVLLFMAFGGAAPSRPAAPRAVPRPEPAPAPGWASLTPREFELQVAEMFSRLPGWQAEATRGRADQGADVLLSAPGGERVAVQVKRYRAAVGNGAVQAIVASKALYGCQHALVVTSGPGYTRAARELAQANGVALWAARELDILRHCAERGLPLPPELQLVG</sequence>
<protein>
    <submittedName>
        <fullName evidence="3">Restriction endonuclease</fullName>
        <ecNumber evidence="3">3.1.21.-</ecNumber>
    </submittedName>
</protein>
<dbReference type="InterPro" id="IPR052906">
    <property type="entry name" value="Type_IV_Methyl-Rstrct_Enzyme"/>
</dbReference>
<dbReference type="InterPro" id="IPR007560">
    <property type="entry name" value="Restrct_endonuc_IV_Mrr"/>
</dbReference>
<dbReference type="InterPro" id="IPR011335">
    <property type="entry name" value="Restrct_endonuc-II-like"/>
</dbReference>
<dbReference type="InterPro" id="IPR011856">
    <property type="entry name" value="tRNA_endonuc-like_dom_sf"/>
</dbReference>
<organism evidence="3">
    <name type="scientific">Deinococcus sp. VB142</name>
    <dbReference type="NCBI Taxonomy" id="3112952"/>
    <lineage>
        <taxon>Bacteria</taxon>
        <taxon>Thermotogati</taxon>
        <taxon>Deinococcota</taxon>
        <taxon>Deinococci</taxon>
        <taxon>Deinococcales</taxon>
        <taxon>Deinococcaceae</taxon>
        <taxon>Deinococcus</taxon>
    </lineage>
</organism>
<dbReference type="RefSeq" id="WP_339096502.1">
    <property type="nucleotide sequence ID" value="NZ_CP149782.1"/>
</dbReference>